<dbReference type="WBParaSite" id="JU765_v2.g12494.t1">
    <property type="protein sequence ID" value="JU765_v2.g12494.t1"/>
    <property type="gene ID" value="JU765_v2.g12494"/>
</dbReference>
<protein>
    <submittedName>
        <fullName evidence="2">Uncharacterized protein</fullName>
    </submittedName>
</protein>
<organism evidence="1 2">
    <name type="scientific">Panagrolaimus sp. JU765</name>
    <dbReference type="NCBI Taxonomy" id="591449"/>
    <lineage>
        <taxon>Eukaryota</taxon>
        <taxon>Metazoa</taxon>
        <taxon>Ecdysozoa</taxon>
        <taxon>Nematoda</taxon>
        <taxon>Chromadorea</taxon>
        <taxon>Rhabditida</taxon>
        <taxon>Tylenchina</taxon>
        <taxon>Panagrolaimomorpha</taxon>
        <taxon>Panagrolaimoidea</taxon>
        <taxon>Panagrolaimidae</taxon>
        <taxon>Panagrolaimus</taxon>
    </lineage>
</organism>
<sequence length="171" mass="19687">MPKSQLDDVVDDVSFSKKQNVSTTVDELEKELLNEEQKSEKLCRTISKTGNEVEFLEKMGEDGFRQIEKKKNAIVDMNKQFELPKKSILEMKSAKNRLLNPVHLSSELYADVFNEIPEKFLPPIKFEHIFLIGKEAVSGINQVLKNGFKLKFSEAKESDNCQLETSQRARY</sequence>
<proteinExistence type="predicted"/>
<accession>A0AC34Q382</accession>
<evidence type="ECO:0000313" key="1">
    <source>
        <dbReference type="Proteomes" id="UP000887576"/>
    </source>
</evidence>
<evidence type="ECO:0000313" key="2">
    <source>
        <dbReference type="WBParaSite" id="JU765_v2.g12494.t1"/>
    </source>
</evidence>
<dbReference type="Proteomes" id="UP000887576">
    <property type="component" value="Unplaced"/>
</dbReference>
<reference evidence="2" key="1">
    <citation type="submission" date="2022-11" db="UniProtKB">
        <authorList>
            <consortium name="WormBaseParasite"/>
        </authorList>
    </citation>
    <scope>IDENTIFICATION</scope>
</reference>
<name>A0AC34Q382_9BILA</name>